<dbReference type="AlphaFoldDB" id="A0A8H7NNA2"/>
<reference evidence="1" key="1">
    <citation type="submission" date="2020-10" db="EMBL/GenBank/DDBJ databases">
        <title>High-Quality Genome Resource of Clonostachys rosea strain S41 by Oxford Nanopore Long-Read Sequencing.</title>
        <authorList>
            <person name="Wang H."/>
        </authorList>
    </citation>
    <scope>NUCLEOTIDE SEQUENCE</scope>
    <source>
        <strain evidence="1">S41</strain>
    </source>
</reference>
<proteinExistence type="predicted"/>
<evidence type="ECO:0000313" key="2">
    <source>
        <dbReference type="Proteomes" id="UP000616885"/>
    </source>
</evidence>
<dbReference type="EMBL" id="JADCTT010000001">
    <property type="protein sequence ID" value="KAF9759254.1"/>
    <property type="molecule type" value="Genomic_DNA"/>
</dbReference>
<comment type="caution">
    <text evidence="1">The sequence shown here is derived from an EMBL/GenBank/DDBJ whole genome shotgun (WGS) entry which is preliminary data.</text>
</comment>
<sequence>MRGWSRGMEDVNGPGDGVRMNKSTFLRQSAQARGQLDPQDLTSRRLQGDQLLSLSYHCLAALLHASLMACLRVNFSFLHRSIFPLTIWGSARTSLLGSVSRSFRTSVPLCHAESKRAVRCSVLRPWLLANTGHL</sequence>
<organism evidence="1 2">
    <name type="scientific">Bionectria ochroleuca</name>
    <name type="common">Gliocladium roseum</name>
    <dbReference type="NCBI Taxonomy" id="29856"/>
    <lineage>
        <taxon>Eukaryota</taxon>
        <taxon>Fungi</taxon>
        <taxon>Dikarya</taxon>
        <taxon>Ascomycota</taxon>
        <taxon>Pezizomycotina</taxon>
        <taxon>Sordariomycetes</taxon>
        <taxon>Hypocreomycetidae</taxon>
        <taxon>Hypocreales</taxon>
        <taxon>Bionectriaceae</taxon>
        <taxon>Clonostachys</taxon>
    </lineage>
</organism>
<name>A0A8H7NNA2_BIOOC</name>
<protein>
    <submittedName>
        <fullName evidence="1">Uncharacterized protein</fullName>
    </submittedName>
</protein>
<dbReference type="Proteomes" id="UP000616885">
    <property type="component" value="Unassembled WGS sequence"/>
</dbReference>
<accession>A0A8H7NNA2</accession>
<evidence type="ECO:0000313" key="1">
    <source>
        <dbReference type="EMBL" id="KAF9759254.1"/>
    </source>
</evidence>
<gene>
    <name evidence="1" type="ORF">IM811_000948</name>
</gene>